<evidence type="ECO:0000313" key="6">
    <source>
        <dbReference type="EMBL" id="QQO39883.1"/>
    </source>
</evidence>
<dbReference type="InterPro" id="IPR051202">
    <property type="entry name" value="Peptidase_C40"/>
</dbReference>
<dbReference type="SUPFAM" id="SSF54001">
    <property type="entry name" value="Cysteine proteinases"/>
    <property type="match status" value="1"/>
</dbReference>
<dbReference type="PANTHER" id="PTHR47053">
    <property type="entry name" value="MUREIN DD-ENDOPEPTIDASE MEPH-RELATED"/>
    <property type="match status" value="1"/>
</dbReference>
<dbReference type="InterPro" id="IPR038765">
    <property type="entry name" value="Papain-like_cys_pep_sf"/>
</dbReference>
<dbReference type="Gene3D" id="3.90.1720.10">
    <property type="entry name" value="endopeptidase domain like (from Nostoc punctiforme)"/>
    <property type="match status" value="1"/>
</dbReference>
<evidence type="ECO:0000256" key="4">
    <source>
        <dbReference type="ARBA" id="ARBA00022807"/>
    </source>
</evidence>
<keyword evidence="3" id="KW-0378">Hydrolase</keyword>
<dbReference type="PANTHER" id="PTHR47053:SF1">
    <property type="entry name" value="MUREIN DD-ENDOPEPTIDASE MEPH-RELATED"/>
    <property type="match status" value="1"/>
</dbReference>
<evidence type="ECO:0000256" key="3">
    <source>
        <dbReference type="ARBA" id="ARBA00022801"/>
    </source>
</evidence>
<accession>A0A7T7Z9V5</accession>
<dbReference type="PROSITE" id="PS51935">
    <property type="entry name" value="NLPC_P60"/>
    <property type="match status" value="1"/>
</dbReference>
<keyword evidence="4" id="KW-0788">Thiol protease</keyword>
<keyword evidence="2" id="KW-0645">Protease</keyword>
<name>A0A7T7Z9V5_9CAUD</name>
<sequence length="158" mass="17645">MYSKKTAVIGTLLSAMGLAVSIPSSAEAATIQSKAYNVAKAQIGDRYVYGATGPSAFDCSGLIWYSFKNAGKNWKRYTAHDQRRYQTNDITVSQRKVGDLIFFKRKNSDGIYDHVGIYAGSGYMVSAVNGNTYKGVRKGKVNDGYWNKYYVIDYRRVK</sequence>
<proteinExistence type="inferred from homology"/>
<evidence type="ECO:0000256" key="1">
    <source>
        <dbReference type="ARBA" id="ARBA00007074"/>
    </source>
</evidence>
<gene>
    <name evidence="6" type="primary">230</name>
    <name evidence="6" type="ORF">SEA_BELFORT_230</name>
</gene>
<evidence type="ECO:0000259" key="5">
    <source>
        <dbReference type="PROSITE" id="PS51935"/>
    </source>
</evidence>
<evidence type="ECO:0000313" key="7">
    <source>
        <dbReference type="Proteomes" id="UP000595759"/>
    </source>
</evidence>
<dbReference type="Pfam" id="PF00877">
    <property type="entry name" value="NLPC_P60"/>
    <property type="match status" value="1"/>
</dbReference>
<dbReference type="GO" id="GO:0006508">
    <property type="term" value="P:proteolysis"/>
    <property type="evidence" value="ECO:0007669"/>
    <property type="project" value="UniProtKB-KW"/>
</dbReference>
<dbReference type="InterPro" id="IPR000064">
    <property type="entry name" value="NLP_P60_dom"/>
</dbReference>
<dbReference type="Proteomes" id="UP000595759">
    <property type="component" value="Genome"/>
</dbReference>
<organism evidence="6 7">
    <name type="scientific">Streptomyces phage Belfort</name>
    <dbReference type="NCBI Taxonomy" id="2801887"/>
    <lineage>
        <taxon>Viruses</taxon>
        <taxon>Duplodnaviria</taxon>
        <taxon>Heunggongvirae</taxon>
        <taxon>Uroviricota</taxon>
        <taxon>Caudoviricetes</taxon>
        <taxon>Stanwilliamsviridae</taxon>
        <taxon>Loccivirinae</taxon>
        <taxon>Gilsonvirus</taxon>
        <taxon>Gilsonvirus comrade</taxon>
    </lineage>
</organism>
<dbReference type="EMBL" id="MW365952">
    <property type="protein sequence ID" value="QQO39883.1"/>
    <property type="molecule type" value="Genomic_DNA"/>
</dbReference>
<comment type="similarity">
    <text evidence="1">Belongs to the peptidase C40 family.</text>
</comment>
<evidence type="ECO:0000256" key="2">
    <source>
        <dbReference type="ARBA" id="ARBA00022670"/>
    </source>
</evidence>
<protein>
    <submittedName>
        <fullName evidence="6">Peptidase</fullName>
    </submittedName>
</protein>
<feature type="domain" description="NlpC/P60" evidence="5">
    <location>
        <begin position="29"/>
        <end position="157"/>
    </location>
</feature>
<reference evidence="6 7" key="1">
    <citation type="submission" date="2020-12" db="EMBL/GenBank/DDBJ databases">
        <authorList>
            <person name="Purtell M.C."/>
            <person name="Schipma A.E."/>
            <person name="Sexton W.L."/>
            <person name="Shaffer C.D."/>
            <person name="Weston-Hafer K.A."/>
            <person name="Garlena R.A."/>
            <person name="Russell D.A."/>
            <person name="Pope W.H."/>
            <person name="Jacobs-Sera D."/>
            <person name="Hatfull G.F."/>
        </authorList>
    </citation>
    <scope>NUCLEOTIDE SEQUENCE [LARGE SCALE GENOMIC DNA]</scope>
</reference>
<dbReference type="GO" id="GO:0008234">
    <property type="term" value="F:cysteine-type peptidase activity"/>
    <property type="evidence" value="ECO:0007669"/>
    <property type="project" value="UniProtKB-KW"/>
</dbReference>
<dbReference type="GO" id="GO:0001897">
    <property type="term" value="P:symbiont-mediated cytolysis of host cell"/>
    <property type="evidence" value="ECO:0007669"/>
    <property type="project" value="UniProtKB-ARBA"/>
</dbReference>